<dbReference type="EMBL" id="MBFS01000190">
    <property type="protein sequence ID" value="PVV03789.1"/>
    <property type="molecule type" value="Genomic_DNA"/>
</dbReference>
<keyword evidence="2" id="KW-1185">Reference proteome</keyword>
<name>A0A2T9ZGT4_9FUNG</name>
<dbReference type="AlphaFoldDB" id="A0A2T9ZGT4"/>
<gene>
    <name evidence="1" type="ORF">BB560_001724</name>
</gene>
<protein>
    <submittedName>
        <fullName evidence="1">Uncharacterized protein</fullName>
    </submittedName>
</protein>
<comment type="caution">
    <text evidence="1">The sequence shown here is derived from an EMBL/GenBank/DDBJ whole genome shotgun (WGS) entry which is preliminary data.</text>
</comment>
<dbReference type="Proteomes" id="UP000245609">
    <property type="component" value="Unassembled WGS sequence"/>
</dbReference>
<reference evidence="1 2" key="1">
    <citation type="journal article" date="2018" name="MBio">
        <title>Comparative Genomics Reveals the Core Gene Toolbox for the Fungus-Insect Symbiosis.</title>
        <authorList>
            <person name="Wang Y."/>
            <person name="Stata M."/>
            <person name="Wang W."/>
            <person name="Stajich J.E."/>
            <person name="White M.M."/>
            <person name="Moncalvo J.M."/>
        </authorList>
    </citation>
    <scope>NUCLEOTIDE SEQUENCE [LARGE SCALE GENOMIC DNA]</scope>
    <source>
        <strain evidence="1 2">SC-DP-2</strain>
    </source>
</reference>
<accession>A0A2T9ZGT4</accession>
<evidence type="ECO:0000313" key="1">
    <source>
        <dbReference type="EMBL" id="PVV03789.1"/>
    </source>
</evidence>
<sequence>MCIDAVAFKKRQANPGSVFGGYEPLINNFNNGMFGDASSFGNFVNTMRSIMFTDKNALGDVAGSIGAGVKTSASAIASNAVDIGDLFSSTTGISNVISGAKNFQRSLNQNKAGYANLVADTATNSKSNPSNLNGVSGLVTNTYTAAASGVSDSTSIASNEATRALNNMNLAFNMYYPNTLGKLFQGNLDPSIAGKSFAASSAGDNNATSSLFRSLVEKTNDGQQFISPFTAAGVQLTDSISAYASVDRVSNVLTKYRSINPSTSNTVNVMNGVANAAISSRGAYRGAIDNSMIAYTTDTAGSGCGCGNSDSFSGFLAILATLSISQLLVPSGGCCHPNSAAVFARSLTV</sequence>
<dbReference type="OrthoDB" id="5563019at2759"/>
<proteinExistence type="predicted"/>
<evidence type="ECO:0000313" key="2">
    <source>
        <dbReference type="Proteomes" id="UP000245609"/>
    </source>
</evidence>
<organism evidence="1 2">
    <name type="scientific">Smittium megazygosporum</name>
    <dbReference type="NCBI Taxonomy" id="133381"/>
    <lineage>
        <taxon>Eukaryota</taxon>
        <taxon>Fungi</taxon>
        <taxon>Fungi incertae sedis</taxon>
        <taxon>Zoopagomycota</taxon>
        <taxon>Kickxellomycotina</taxon>
        <taxon>Harpellomycetes</taxon>
        <taxon>Harpellales</taxon>
        <taxon>Legeriomycetaceae</taxon>
        <taxon>Smittium</taxon>
    </lineage>
</organism>